<gene>
    <name evidence="3" type="ORF">SAMN04488561_1940</name>
</gene>
<feature type="compositionally biased region" description="Basic and acidic residues" evidence="1">
    <location>
        <begin position="68"/>
        <end position="86"/>
    </location>
</feature>
<keyword evidence="2" id="KW-1133">Transmembrane helix</keyword>
<evidence type="ECO:0008006" key="5">
    <source>
        <dbReference type="Google" id="ProtNLM"/>
    </source>
</evidence>
<keyword evidence="2" id="KW-0472">Membrane</keyword>
<protein>
    <recommendedName>
        <fullName evidence="5">DUF3043 domain-containing protein</fullName>
    </recommendedName>
</protein>
<reference evidence="4" key="1">
    <citation type="submission" date="2016-10" db="EMBL/GenBank/DDBJ databases">
        <authorList>
            <person name="Varghese N."/>
            <person name="Submissions S."/>
        </authorList>
    </citation>
    <scope>NUCLEOTIDE SEQUENCE [LARGE SCALE GENOMIC DNA]</scope>
    <source>
        <strain evidence="4">DSM 45237</strain>
    </source>
</reference>
<dbReference type="Pfam" id="PF11241">
    <property type="entry name" value="DUF3043"/>
    <property type="match status" value="1"/>
</dbReference>
<feature type="transmembrane region" description="Helical" evidence="2">
    <location>
        <begin position="149"/>
        <end position="167"/>
    </location>
</feature>
<evidence type="ECO:0000256" key="1">
    <source>
        <dbReference type="SAM" id="MobiDB-lite"/>
    </source>
</evidence>
<dbReference type="InterPro" id="IPR021403">
    <property type="entry name" value="DUF3043"/>
</dbReference>
<proteinExistence type="predicted"/>
<keyword evidence="4" id="KW-1185">Reference proteome</keyword>
<dbReference type="AlphaFoldDB" id="A0A1H5K804"/>
<dbReference type="Proteomes" id="UP000181980">
    <property type="component" value="Unassembled WGS sequence"/>
</dbReference>
<evidence type="ECO:0000256" key="2">
    <source>
        <dbReference type="SAM" id="Phobius"/>
    </source>
</evidence>
<feature type="transmembrane region" description="Helical" evidence="2">
    <location>
        <begin position="124"/>
        <end position="143"/>
    </location>
</feature>
<evidence type="ECO:0000313" key="3">
    <source>
        <dbReference type="EMBL" id="SEE60952.1"/>
    </source>
</evidence>
<organism evidence="3 4">
    <name type="scientific">Jiangella alba</name>
    <dbReference type="NCBI Taxonomy" id="561176"/>
    <lineage>
        <taxon>Bacteria</taxon>
        <taxon>Bacillati</taxon>
        <taxon>Actinomycetota</taxon>
        <taxon>Actinomycetes</taxon>
        <taxon>Jiangellales</taxon>
        <taxon>Jiangellaceae</taxon>
        <taxon>Jiangella</taxon>
    </lineage>
</organism>
<accession>A0A1H5K804</accession>
<dbReference type="OrthoDB" id="5194448at2"/>
<dbReference type="STRING" id="561176.SAMN04488561_1940"/>
<sequence length="212" mass="24360">MAAAWQGRYEYCPTLVDVFRRRTSPETADVPVEADADDAARTSGKGRPTPKRSEAEKARKQRVRPALNRREAMRRDRERMRADRAKTRQAMNTGDEKHYLARDQGEVRRFVRNYVDSRRTVAEFFLPLILVILLTSLIGIPVVQFASTIIWLGVMVLLIVDLTILGMRVKREVRKRFPDDPGKGHVLYAVTRATQLRRLRLPKPQVKPGTLV</sequence>
<dbReference type="EMBL" id="FNUC01000003">
    <property type="protein sequence ID" value="SEE60952.1"/>
    <property type="molecule type" value="Genomic_DNA"/>
</dbReference>
<name>A0A1H5K804_9ACTN</name>
<feature type="region of interest" description="Disordered" evidence="1">
    <location>
        <begin position="24"/>
        <end position="91"/>
    </location>
</feature>
<keyword evidence="2" id="KW-0812">Transmembrane</keyword>
<evidence type="ECO:0000313" key="4">
    <source>
        <dbReference type="Proteomes" id="UP000181980"/>
    </source>
</evidence>